<protein>
    <submittedName>
        <fullName evidence="3">YHYH domain-containing protein</fullName>
    </submittedName>
</protein>
<accession>A0A5B3GMV3</accession>
<feature type="signal peptide" evidence="2">
    <location>
        <begin position="1"/>
        <end position="21"/>
    </location>
</feature>
<dbReference type="AlphaFoldDB" id="A0A5B3GMV3"/>
<proteinExistence type="predicted"/>
<dbReference type="EMBL" id="VVXJ01000029">
    <property type="protein sequence ID" value="KAA2373969.1"/>
    <property type="molecule type" value="Genomic_DNA"/>
</dbReference>
<comment type="caution">
    <text evidence="3">The sequence shown here is derived from an EMBL/GenBank/DDBJ whole genome shotgun (WGS) entry which is preliminary data.</text>
</comment>
<evidence type="ECO:0000256" key="2">
    <source>
        <dbReference type="SAM" id="SignalP"/>
    </source>
</evidence>
<evidence type="ECO:0000313" key="4">
    <source>
        <dbReference type="Proteomes" id="UP000322658"/>
    </source>
</evidence>
<reference evidence="3 4" key="1">
    <citation type="journal article" date="2019" name="Nat. Med.">
        <title>A library of human gut bacterial isolates paired with longitudinal multiomics data enables mechanistic microbiome research.</title>
        <authorList>
            <person name="Poyet M."/>
            <person name="Groussin M."/>
            <person name="Gibbons S.M."/>
            <person name="Avila-Pacheco J."/>
            <person name="Jiang X."/>
            <person name="Kearney S.M."/>
            <person name="Perrotta A.R."/>
            <person name="Berdy B."/>
            <person name="Zhao S."/>
            <person name="Lieberman T.D."/>
            <person name="Swanson P.K."/>
            <person name="Smith M."/>
            <person name="Roesemann S."/>
            <person name="Alexander J.E."/>
            <person name="Rich S.A."/>
            <person name="Livny J."/>
            <person name="Vlamakis H."/>
            <person name="Clish C."/>
            <person name="Bullock K."/>
            <person name="Deik A."/>
            <person name="Scott J."/>
            <person name="Pierce K.A."/>
            <person name="Xavier R.J."/>
            <person name="Alm E.J."/>
        </authorList>
    </citation>
    <scope>NUCLEOTIDE SEQUENCE [LARGE SCALE GENOMIC DNA]</scope>
    <source>
        <strain evidence="3 4">BIOML-A1</strain>
    </source>
</reference>
<evidence type="ECO:0000256" key="1">
    <source>
        <dbReference type="SAM" id="MobiDB-lite"/>
    </source>
</evidence>
<dbReference type="Proteomes" id="UP000322658">
    <property type="component" value="Unassembled WGS sequence"/>
</dbReference>
<gene>
    <name evidence="3" type="ORF">F2Y07_11760</name>
</gene>
<dbReference type="NCBIfam" id="NF033223">
    <property type="entry name" value="YHYH_alt"/>
    <property type="match status" value="1"/>
</dbReference>
<name>A0A5B3GMV3_9BACT</name>
<feature type="region of interest" description="Disordered" evidence="1">
    <location>
        <begin position="24"/>
        <end position="44"/>
    </location>
</feature>
<feature type="chain" id="PRO_5022958412" evidence="2">
    <location>
        <begin position="22"/>
        <end position="44"/>
    </location>
</feature>
<organism evidence="3 4">
    <name type="scientific">Alistipes shahii</name>
    <dbReference type="NCBI Taxonomy" id="328814"/>
    <lineage>
        <taxon>Bacteria</taxon>
        <taxon>Pseudomonadati</taxon>
        <taxon>Bacteroidota</taxon>
        <taxon>Bacteroidia</taxon>
        <taxon>Bacteroidales</taxon>
        <taxon>Rikenellaceae</taxon>
        <taxon>Alistipes</taxon>
    </lineage>
</organism>
<evidence type="ECO:0000313" key="3">
    <source>
        <dbReference type="EMBL" id="KAA2373969.1"/>
    </source>
</evidence>
<dbReference type="InterPro" id="IPR047773">
    <property type="entry name" value="YHYH_dom_bact"/>
</dbReference>
<sequence>MSKIHLLLVFFAALVAVPAQAHPGRLDSQGVHWDHKSGTYHRHR</sequence>
<keyword evidence="2" id="KW-0732">Signal</keyword>